<dbReference type="Proteomes" id="UP000662783">
    <property type="component" value="Chromosome"/>
</dbReference>
<dbReference type="InterPro" id="IPR008854">
    <property type="entry name" value="TPMT"/>
</dbReference>
<name>A0A974WH42_9BACT</name>
<evidence type="ECO:0000256" key="3">
    <source>
        <dbReference type="ARBA" id="ARBA00022679"/>
    </source>
</evidence>
<dbReference type="GO" id="GO:0008757">
    <property type="term" value="F:S-adenosylmethionine-dependent methyltransferase activity"/>
    <property type="evidence" value="ECO:0007669"/>
    <property type="project" value="InterPro"/>
</dbReference>
<sequence length="195" mass="22752">MAPVHFEEDYWSNRYVNHQTQWDIGSVSTPLKEYFDQLANKELKILIPGCGNAYEAAYLHDLGFKNVYILDISLLPLEEFKRKNPEFPYKHVIHGDFFLLDDTFDLIIEQTFFCALHPSERIKYAEKVKKLLSLNGKLVGLLFDDPLNDNHPPFGGSLEEYKSLFSKYFKNVSIEPCYNSIKPRDGRELFIRIGH</sequence>
<gene>
    <name evidence="5" type="ORF">JR347_16220</name>
</gene>
<protein>
    <submittedName>
        <fullName evidence="5">Methyltransferase domain-containing protein</fullName>
    </submittedName>
</protein>
<keyword evidence="1" id="KW-0597">Phosphoprotein</keyword>
<dbReference type="EMBL" id="CP070608">
    <property type="protein sequence ID" value="QSE97117.1"/>
    <property type="molecule type" value="Genomic_DNA"/>
</dbReference>
<dbReference type="RefSeq" id="WP_205721630.1">
    <property type="nucleotide sequence ID" value="NZ_CP070608.1"/>
</dbReference>
<dbReference type="PANTHER" id="PTHR32183">
    <property type="match status" value="1"/>
</dbReference>
<evidence type="ECO:0000256" key="1">
    <source>
        <dbReference type="ARBA" id="ARBA00022553"/>
    </source>
</evidence>
<dbReference type="PROSITE" id="PS51585">
    <property type="entry name" value="SAM_MT_TPMT"/>
    <property type="match status" value="1"/>
</dbReference>
<dbReference type="GO" id="GO:0032259">
    <property type="term" value="P:methylation"/>
    <property type="evidence" value="ECO:0007669"/>
    <property type="project" value="UniProtKB-KW"/>
</dbReference>
<dbReference type="InterPro" id="IPR029063">
    <property type="entry name" value="SAM-dependent_MTases_sf"/>
</dbReference>
<accession>A0A974WH42</accession>
<proteinExistence type="predicted"/>
<dbReference type="AlphaFoldDB" id="A0A974WH42"/>
<dbReference type="CDD" id="cd02440">
    <property type="entry name" value="AdoMet_MTases"/>
    <property type="match status" value="1"/>
</dbReference>
<organism evidence="5 6">
    <name type="scientific">Fulvivirga lutea</name>
    <dbReference type="NCBI Taxonomy" id="2810512"/>
    <lineage>
        <taxon>Bacteria</taxon>
        <taxon>Pseudomonadati</taxon>
        <taxon>Bacteroidota</taxon>
        <taxon>Cytophagia</taxon>
        <taxon>Cytophagales</taxon>
        <taxon>Fulvivirgaceae</taxon>
        <taxon>Fulvivirga</taxon>
    </lineage>
</organism>
<keyword evidence="4" id="KW-0949">S-adenosyl-L-methionine</keyword>
<evidence type="ECO:0000256" key="2">
    <source>
        <dbReference type="ARBA" id="ARBA00022603"/>
    </source>
</evidence>
<reference evidence="5" key="1">
    <citation type="submission" date="2021-02" db="EMBL/GenBank/DDBJ databases">
        <title>Fulvivirga sp. S481 isolated from sea water.</title>
        <authorList>
            <person name="Bae S.S."/>
            <person name="Baek K."/>
        </authorList>
    </citation>
    <scope>NUCLEOTIDE SEQUENCE</scope>
    <source>
        <strain evidence="5">S481</strain>
    </source>
</reference>
<keyword evidence="6" id="KW-1185">Reference proteome</keyword>
<keyword evidence="2 5" id="KW-0489">Methyltransferase</keyword>
<dbReference type="Gene3D" id="3.40.50.150">
    <property type="entry name" value="Vaccinia Virus protein VP39"/>
    <property type="match status" value="1"/>
</dbReference>
<dbReference type="Pfam" id="PF05724">
    <property type="entry name" value="TPMT"/>
    <property type="match status" value="1"/>
</dbReference>
<evidence type="ECO:0000313" key="6">
    <source>
        <dbReference type="Proteomes" id="UP000662783"/>
    </source>
</evidence>
<evidence type="ECO:0000313" key="5">
    <source>
        <dbReference type="EMBL" id="QSE97117.1"/>
    </source>
</evidence>
<evidence type="ECO:0000256" key="4">
    <source>
        <dbReference type="ARBA" id="ARBA00022691"/>
    </source>
</evidence>
<dbReference type="KEGG" id="fuv:JR347_16220"/>
<dbReference type="PANTHER" id="PTHR32183:SF11">
    <property type="entry name" value="THIOL METHYLTRANSFERASE 2-RELATED"/>
    <property type="match status" value="1"/>
</dbReference>
<dbReference type="SUPFAM" id="SSF53335">
    <property type="entry name" value="S-adenosyl-L-methionine-dependent methyltransferases"/>
    <property type="match status" value="1"/>
</dbReference>
<keyword evidence="3" id="KW-0808">Transferase</keyword>